<dbReference type="SUPFAM" id="SSF53098">
    <property type="entry name" value="Ribonuclease H-like"/>
    <property type="match status" value="1"/>
</dbReference>
<feature type="compositionally biased region" description="Low complexity" evidence="2">
    <location>
        <begin position="275"/>
        <end position="291"/>
    </location>
</feature>
<evidence type="ECO:0000313" key="4">
    <source>
        <dbReference type="EMBL" id="VFQ88301.1"/>
    </source>
</evidence>
<feature type="region of interest" description="Disordered" evidence="2">
    <location>
        <begin position="259"/>
        <end position="320"/>
    </location>
</feature>
<dbReference type="InterPro" id="IPR002156">
    <property type="entry name" value="RNaseH_domain"/>
</dbReference>
<feature type="region of interest" description="Disordered" evidence="2">
    <location>
        <begin position="1"/>
        <end position="40"/>
    </location>
</feature>
<dbReference type="GO" id="GO:0003676">
    <property type="term" value="F:nucleic acid binding"/>
    <property type="evidence" value="ECO:0007669"/>
    <property type="project" value="InterPro"/>
</dbReference>
<dbReference type="Gene3D" id="2.40.70.10">
    <property type="entry name" value="Acid Proteases"/>
    <property type="match status" value="2"/>
</dbReference>
<dbReference type="GO" id="GO:0008270">
    <property type="term" value="F:zinc ion binding"/>
    <property type="evidence" value="ECO:0007669"/>
    <property type="project" value="UniProtKB-KW"/>
</dbReference>
<keyword evidence="1" id="KW-0862">Zinc</keyword>
<feature type="compositionally biased region" description="Low complexity" evidence="2">
    <location>
        <begin position="373"/>
        <end position="392"/>
    </location>
</feature>
<feature type="region of interest" description="Disordered" evidence="2">
    <location>
        <begin position="373"/>
        <end position="408"/>
    </location>
</feature>
<keyword evidence="5" id="KW-1185">Reference proteome</keyword>
<gene>
    <name evidence="4" type="ORF">CCAM_LOCUS30077</name>
</gene>
<reference evidence="4 5" key="1">
    <citation type="submission" date="2018-04" db="EMBL/GenBank/DDBJ databases">
        <authorList>
            <person name="Vogel A."/>
        </authorList>
    </citation>
    <scope>NUCLEOTIDE SEQUENCE [LARGE SCALE GENOMIC DNA]</scope>
</reference>
<keyword evidence="1" id="KW-0479">Metal-binding</keyword>
<dbReference type="SUPFAM" id="SSF50630">
    <property type="entry name" value="Acid proteases"/>
    <property type="match status" value="1"/>
</dbReference>
<dbReference type="CDD" id="cd00303">
    <property type="entry name" value="retropepsin_like"/>
    <property type="match status" value="2"/>
</dbReference>
<feature type="region of interest" description="Disordered" evidence="2">
    <location>
        <begin position="801"/>
        <end position="827"/>
    </location>
</feature>
<keyword evidence="1" id="KW-0863">Zinc-finger</keyword>
<sequence length="1193" mass="133840">MSQAPEHGQVGPQGEQEHMSVHTEASSFTPQHEVPEPQVPQPNVVPQAVLYLQPQMAANMLQFLQQMAGAYVPPPPPPPPVVMVTIEKLKKNGAEEFRGDQIAEPMVAKRWLERVSRVLRTLRVPAEPRGDLAIALLQDAAYDWWKRAGANVPEPVPWATFDELFREEYVPEHFMEEKRDEFMKFKQGELTLPEYRQKFDELAEFGRDLVPIMEKRCKRFREGLRPNLSSGLVSAPRNDINDLYKQALELQTALLRKAEYEQSQTTHPRPPPPSRSGSSSKRPPHVPSSSHSSKKVRSAPAASSAPTQKSGKSQSQSGYRNPICNLCGRRHSGECWFTQGLCLGCGQAGHYRRNCLTNPREAFPTAPAVAVSAPAAQPAPSQKSVAASSQPKRPAQSAQSGKAPTRTYAMHGRTEQPAHDVIMGMFTLFDTSITALIDPGSTLSYLCTSMHVSSNIPRENLENPVVVSNPLGHSLCLKYIYPDCPLGVQGKSFPANLIELPHREFDVILGMDWLTTNQAVVDCGAHTVRLKAEDGNDVLIRGELFPKTPEFISYMQARRLIRKKCEAFLCTVRDTQLEAPGREEIPTSDDDFCRQTCELASRGEKPYFSVHPSHVIPADTVTLDENLTYEEEPVEILAREIRQLRNKTIPLVKVLWRSHTVAEATWETEESMRTRYPHLFSDQTMAYVAYHAKGSGPVRLFRGPVQEPAGSNGFSSRGLVYVHAGQREHEDLTKFLTRWKDEVDKVEEMDDKTAMSLLVSGLHSGELYKEFCQRPPQSYQEAYNTAWDYADAEAQNIWLMQSKRKTNGSGQKDNRPSRIRRRKKAADKEHLQVIYGGPEGGDSASQRKKWGWELYIGTVALAPRSKQTRREPITFTDRDLPATGEDHNDPLVITMDMGGVDVSRVLVDTGSSVNVFYLEAFEKLKLCRTRLEPLKTPLSGFTGDSVEAEGSILLTCELGTGDKVIQKQMRFVVVNIKCVHNAILGRPGINKVRGIISKAHLCMKLYTPGDIGQVWGDQKKARSCYLEAVKKMTKAFERVTLVSQEEDWSKLEPGDETEQIVLREAFPERTVKIGRDLPGGLREEVISVLREFADIFTWSVVDMPGIDRSIICHRLAVIEEGFKIYHALVFNFKLTNNEAEYEVLAGGLRLARALGIKRMKIRSDSSLVVGQINGEMEVKEERLPGTVTWSEHF</sequence>
<protein>
    <recommendedName>
        <fullName evidence="3">CCHC-type domain-containing protein</fullName>
    </recommendedName>
</protein>
<dbReference type="InterPro" id="IPR001878">
    <property type="entry name" value="Znf_CCHC"/>
</dbReference>
<dbReference type="AlphaFoldDB" id="A0A484MH04"/>
<feature type="compositionally biased region" description="Low complexity" evidence="2">
    <location>
        <begin position="308"/>
        <end position="318"/>
    </location>
</feature>
<name>A0A484MH04_9ASTE</name>
<dbReference type="PANTHER" id="PTHR15503">
    <property type="entry name" value="LDOC1 RELATED"/>
    <property type="match status" value="1"/>
</dbReference>
<dbReference type="InterPro" id="IPR012337">
    <property type="entry name" value="RNaseH-like_sf"/>
</dbReference>
<dbReference type="InterPro" id="IPR032567">
    <property type="entry name" value="RTL1-rel"/>
</dbReference>
<organism evidence="4 5">
    <name type="scientific">Cuscuta campestris</name>
    <dbReference type="NCBI Taxonomy" id="132261"/>
    <lineage>
        <taxon>Eukaryota</taxon>
        <taxon>Viridiplantae</taxon>
        <taxon>Streptophyta</taxon>
        <taxon>Embryophyta</taxon>
        <taxon>Tracheophyta</taxon>
        <taxon>Spermatophyta</taxon>
        <taxon>Magnoliopsida</taxon>
        <taxon>eudicotyledons</taxon>
        <taxon>Gunneridae</taxon>
        <taxon>Pentapetalae</taxon>
        <taxon>asterids</taxon>
        <taxon>lamiids</taxon>
        <taxon>Solanales</taxon>
        <taxon>Convolvulaceae</taxon>
        <taxon>Cuscuteae</taxon>
        <taxon>Cuscuta</taxon>
        <taxon>Cuscuta subgen. Grammica</taxon>
        <taxon>Cuscuta sect. Cleistogrammica</taxon>
    </lineage>
</organism>
<proteinExistence type="predicted"/>
<dbReference type="Pfam" id="PF08284">
    <property type="entry name" value="RVP_2"/>
    <property type="match status" value="1"/>
</dbReference>
<evidence type="ECO:0000256" key="1">
    <source>
        <dbReference type="PROSITE-ProRule" id="PRU00047"/>
    </source>
</evidence>
<evidence type="ECO:0000259" key="3">
    <source>
        <dbReference type="PROSITE" id="PS50158"/>
    </source>
</evidence>
<dbReference type="Pfam" id="PF03732">
    <property type="entry name" value="Retrotrans_gag"/>
    <property type="match status" value="1"/>
</dbReference>
<evidence type="ECO:0000313" key="5">
    <source>
        <dbReference type="Proteomes" id="UP000595140"/>
    </source>
</evidence>
<accession>A0A484MH04</accession>
<dbReference type="EMBL" id="OOIL02003515">
    <property type="protein sequence ID" value="VFQ88301.1"/>
    <property type="molecule type" value="Genomic_DNA"/>
</dbReference>
<dbReference type="Pfam" id="PF13456">
    <property type="entry name" value="RVT_3"/>
    <property type="match status" value="1"/>
</dbReference>
<dbReference type="PROSITE" id="PS50158">
    <property type="entry name" value="ZF_CCHC"/>
    <property type="match status" value="1"/>
</dbReference>
<dbReference type="InterPro" id="IPR021109">
    <property type="entry name" value="Peptidase_aspartic_dom_sf"/>
</dbReference>
<evidence type="ECO:0000256" key="2">
    <source>
        <dbReference type="SAM" id="MobiDB-lite"/>
    </source>
</evidence>
<dbReference type="OrthoDB" id="2272416at2759"/>
<dbReference type="Proteomes" id="UP000595140">
    <property type="component" value="Unassembled WGS sequence"/>
</dbReference>
<dbReference type="PANTHER" id="PTHR15503:SF45">
    <property type="entry name" value="RNA-DIRECTED DNA POLYMERASE HOMOLOG"/>
    <property type="match status" value="1"/>
</dbReference>
<dbReference type="InterPro" id="IPR036397">
    <property type="entry name" value="RNaseH_sf"/>
</dbReference>
<dbReference type="GO" id="GO:0004523">
    <property type="term" value="F:RNA-DNA hybrid ribonuclease activity"/>
    <property type="evidence" value="ECO:0007669"/>
    <property type="project" value="InterPro"/>
</dbReference>
<dbReference type="Gene3D" id="3.30.420.10">
    <property type="entry name" value="Ribonuclease H-like superfamily/Ribonuclease H"/>
    <property type="match status" value="1"/>
</dbReference>
<feature type="domain" description="CCHC-type" evidence="3">
    <location>
        <begin position="342"/>
        <end position="355"/>
    </location>
</feature>
<dbReference type="InterPro" id="IPR005162">
    <property type="entry name" value="Retrotrans_gag_dom"/>
</dbReference>